<organism evidence="1 2">
    <name type="scientific">Myodes glareolus</name>
    <name type="common">Bank vole</name>
    <name type="synonym">Clethrionomys glareolus</name>
    <dbReference type="NCBI Taxonomy" id="447135"/>
    <lineage>
        <taxon>Eukaryota</taxon>
        <taxon>Metazoa</taxon>
        <taxon>Chordata</taxon>
        <taxon>Craniata</taxon>
        <taxon>Vertebrata</taxon>
        <taxon>Euteleostomi</taxon>
        <taxon>Mammalia</taxon>
        <taxon>Eutheria</taxon>
        <taxon>Euarchontoglires</taxon>
        <taxon>Glires</taxon>
        <taxon>Rodentia</taxon>
        <taxon>Myomorpha</taxon>
        <taxon>Muroidea</taxon>
        <taxon>Cricetidae</taxon>
        <taxon>Arvicolinae</taxon>
        <taxon>Myodes</taxon>
    </lineage>
</organism>
<evidence type="ECO:0000313" key="1">
    <source>
        <dbReference type="EMBL" id="KAK7799000.1"/>
    </source>
</evidence>
<name>A0AAW0H8T2_MYOGA</name>
<keyword evidence="2" id="KW-1185">Reference proteome</keyword>
<evidence type="ECO:0000313" key="2">
    <source>
        <dbReference type="Proteomes" id="UP001488838"/>
    </source>
</evidence>
<reference evidence="1 2" key="1">
    <citation type="journal article" date="2023" name="bioRxiv">
        <title>Conserved and derived expression patterns and positive selection on dental genes reveal complex evolutionary context of ever-growing rodent molars.</title>
        <authorList>
            <person name="Calamari Z.T."/>
            <person name="Song A."/>
            <person name="Cohen E."/>
            <person name="Akter M."/>
            <person name="Roy R.D."/>
            <person name="Hallikas O."/>
            <person name="Christensen M.M."/>
            <person name="Li P."/>
            <person name="Marangoni P."/>
            <person name="Jernvall J."/>
            <person name="Klein O.D."/>
        </authorList>
    </citation>
    <scope>NUCLEOTIDE SEQUENCE [LARGE SCALE GENOMIC DNA]</scope>
    <source>
        <strain evidence="1">V071</strain>
    </source>
</reference>
<gene>
    <name evidence="1" type="ORF">U0070_025951</name>
</gene>
<dbReference type="EMBL" id="JBBHLL010000643">
    <property type="protein sequence ID" value="KAK7799000.1"/>
    <property type="molecule type" value="Genomic_DNA"/>
</dbReference>
<sequence>MVDVTKLLKLFQLVQFCTWLRMDLMSLGNPAVKNRKEVNLPSREVRIAALCLMQTGPGEGAFSRLAVLRIEIKFSTTKRKEDCGTLPPPPSSPYPGKAMFAGGFLRRTLEISRGALELEPEQSNSAVLVLRGHPITTPEPAYAKKEASLCICNEKEQARKLHSSTAFALAPASRIGSSLFEFLSWLPSVMDYSVEVWCFQKVPEDLAKPQAKGSFYAVDVGLISAEALCFFKELSCLGGMTEDKQSCHLSPEEETLAIESSVQLNRYHRAVPIDGFSSTSCGFGFTTLLKPPLRNAQRRLDTSELASQSAEDTSWLASNSFQTCWSPPGGGVISHRLRAQSFRSERGQGWLGWLKGTCDNCLSDRGGHTGVAVSGGAPHRVGRVCRVSTATPPML</sequence>
<proteinExistence type="predicted"/>
<dbReference type="AlphaFoldDB" id="A0AAW0H8T2"/>
<dbReference type="Proteomes" id="UP001488838">
    <property type="component" value="Unassembled WGS sequence"/>
</dbReference>
<protein>
    <submittedName>
        <fullName evidence="1">Uncharacterized protein</fullName>
    </submittedName>
</protein>
<comment type="caution">
    <text evidence="1">The sequence shown here is derived from an EMBL/GenBank/DDBJ whole genome shotgun (WGS) entry which is preliminary data.</text>
</comment>
<accession>A0AAW0H8T2</accession>